<dbReference type="PROSITE" id="PS50048">
    <property type="entry name" value="ZN2_CY6_FUNGAL_2"/>
    <property type="match status" value="1"/>
</dbReference>
<dbReference type="SUPFAM" id="SSF57701">
    <property type="entry name" value="Zn2/Cys6 DNA-binding domain"/>
    <property type="match status" value="1"/>
</dbReference>
<dbReference type="OrthoDB" id="3163292at2759"/>
<dbReference type="GO" id="GO:0000981">
    <property type="term" value="F:DNA-binding transcription factor activity, RNA polymerase II-specific"/>
    <property type="evidence" value="ECO:0007669"/>
    <property type="project" value="InterPro"/>
</dbReference>
<gene>
    <name evidence="2" type="ORF">LADA_0H03180G</name>
</gene>
<organism evidence="2 3">
    <name type="scientific">Lachancea dasiensis</name>
    <dbReference type="NCBI Taxonomy" id="1072105"/>
    <lineage>
        <taxon>Eukaryota</taxon>
        <taxon>Fungi</taxon>
        <taxon>Dikarya</taxon>
        <taxon>Ascomycota</taxon>
        <taxon>Saccharomycotina</taxon>
        <taxon>Saccharomycetes</taxon>
        <taxon>Saccharomycetales</taxon>
        <taxon>Saccharomycetaceae</taxon>
        <taxon>Lachancea</taxon>
    </lineage>
</organism>
<dbReference type="EMBL" id="LT598461">
    <property type="protein sequence ID" value="SCU96868.1"/>
    <property type="molecule type" value="Genomic_DNA"/>
</dbReference>
<proteinExistence type="predicted"/>
<sequence>MSSTGDKKVALRTCVRCRRNKIKCDLQSSRPEACSSCRKRGVECVTEYVVPHQRSQEVLSIVSGVVDLKSELVEKVCRYEYIGVEAKKKLGIPLSSSLKYGSSKVISMGEGDYVIVSVRDGFLNINNCSIKIEEFEVALDGFRNTVGQLLNLYGKWEADHSFISENLIVERTDRYNVLNLFWRDELPLLLCLANFYYEVPGLRYRVIYDRILEDFCHMAIEDVDRGQWFDKRTLSRYIVGENEGMSGVHFNGEMFIKKLTLFLFYQIILYGFDHYMDSFMSRYIRTLENVRKKVNIEKNWEVKWVNFYVKIFDLITNMNCVVDFGNEGIPLLKLLEIDSKILHLKEEKVSGFSSTCLKYIEDMKPFLDVDTHRASFWSKFVAQFVTLNLIGAGNACEEGHCIDAVGKMKFNGFDVKPMWGGGDEYSVFEDHEGVRDAEFVGIVHKNAVKRLMRFEDFSVYDLVVSCFTSKGYEKMKDRCCCKMIKDLLQSVVMDGMIAKIDKNNGVELSR</sequence>
<dbReference type="CDD" id="cd00067">
    <property type="entry name" value="GAL4"/>
    <property type="match status" value="1"/>
</dbReference>
<dbReference type="InterPro" id="IPR001138">
    <property type="entry name" value="Zn2Cys6_DnaBD"/>
</dbReference>
<dbReference type="GO" id="GO:0008270">
    <property type="term" value="F:zinc ion binding"/>
    <property type="evidence" value="ECO:0007669"/>
    <property type="project" value="InterPro"/>
</dbReference>
<reference evidence="2 3" key="1">
    <citation type="submission" date="2016-03" db="EMBL/GenBank/DDBJ databases">
        <authorList>
            <person name="Devillers H."/>
        </authorList>
    </citation>
    <scope>NUCLEOTIDE SEQUENCE [LARGE SCALE GENOMIC DNA]</scope>
    <source>
        <strain evidence="2">CBS 10888</strain>
    </source>
</reference>
<dbReference type="STRING" id="1266660.A0A1G4K096"/>
<feature type="domain" description="Zn(2)-C6 fungal-type" evidence="1">
    <location>
        <begin position="13"/>
        <end position="46"/>
    </location>
</feature>
<dbReference type="Gene3D" id="4.10.240.10">
    <property type="entry name" value="Zn(2)-C6 fungal-type DNA-binding domain"/>
    <property type="match status" value="1"/>
</dbReference>
<protein>
    <submittedName>
        <fullName evidence="2">LADA_0H03180g1_1</fullName>
    </submittedName>
</protein>
<dbReference type="AlphaFoldDB" id="A0A1G4K096"/>
<dbReference type="SMART" id="SM00066">
    <property type="entry name" value="GAL4"/>
    <property type="match status" value="1"/>
</dbReference>
<dbReference type="PROSITE" id="PS00463">
    <property type="entry name" value="ZN2_CY6_FUNGAL_1"/>
    <property type="match status" value="1"/>
</dbReference>
<keyword evidence="3" id="KW-1185">Reference proteome</keyword>
<evidence type="ECO:0000313" key="3">
    <source>
        <dbReference type="Proteomes" id="UP000190274"/>
    </source>
</evidence>
<name>A0A1G4K096_9SACH</name>
<dbReference type="InterPro" id="IPR036864">
    <property type="entry name" value="Zn2-C6_fun-type_DNA-bd_sf"/>
</dbReference>
<evidence type="ECO:0000313" key="2">
    <source>
        <dbReference type="EMBL" id="SCU96868.1"/>
    </source>
</evidence>
<accession>A0A1G4K096</accession>
<evidence type="ECO:0000259" key="1">
    <source>
        <dbReference type="PROSITE" id="PS50048"/>
    </source>
</evidence>
<dbReference type="Proteomes" id="UP000190274">
    <property type="component" value="Chromosome H"/>
</dbReference>
<dbReference type="Pfam" id="PF00172">
    <property type="entry name" value="Zn_clus"/>
    <property type="match status" value="1"/>
</dbReference>